<reference evidence="6 7" key="1">
    <citation type="submission" date="2021-06" db="EMBL/GenBank/DDBJ databases">
        <title>Sphingomonas sp. XMGL2, whole genome shotgun sequencing project.</title>
        <authorList>
            <person name="Zhao G."/>
            <person name="Shen L."/>
        </authorList>
    </citation>
    <scope>NUCLEOTIDE SEQUENCE [LARGE SCALE GENOMIC DNA]</scope>
    <source>
        <strain evidence="6 7">XMGL2</strain>
    </source>
</reference>
<feature type="domain" description="Cytochrome c" evidence="5">
    <location>
        <begin position="67"/>
        <end position="145"/>
    </location>
</feature>
<comment type="caution">
    <text evidence="6">The sequence shown here is derived from an EMBL/GenBank/DDBJ whole genome shotgun (WGS) entry which is preliminary data.</text>
</comment>
<keyword evidence="7" id="KW-1185">Reference proteome</keyword>
<evidence type="ECO:0000313" key="7">
    <source>
        <dbReference type="Proteomes" id="UP000776276"/>
    </source>
</evidence>
<proteinExistence type="predicted"/>
<dbReference type="Pfam" id="PF13442">
    <property type="entry name" value="Cytochrome_CBB3"/>
    <property type="match status" value="1"/>
</dbReference>
<feature type="compositionally biased region" description="Polar residues" evidence="4">
    <location>
        <begin position="160"/>
        <end position="172"/>
    </location>
</feature>
<keyword evidence="2 3" id="KW-0408">Iron</keyword>
<dbReference type="PANTHER" id="PTHR33751:SF1">
    <property type="entry name" value="CBB3-TYPE CYTOCHROME C OXIDASE SUBUNIT FIXP"/>
    <property type="match status" value="1"/>
</dbReference>
<dbReference type="RefSeq" id="WP_216321337.1">
    <property type="nucleotide sequence ID" value="NZ_JAHKRT010000002.1"/>
</dbReference>
<evidence type="ECO:0000313" key="6">
    <source>
        <dbReference type="EMBL" id="MBU3077321.1"/>
    </source>
</evidence>
<sequence>MSSRCRARLAALAALALLSACDREERQSRAQPVPETLPTPRQSILQPGVPARTAADPRARAYENNSYQMSQGQLLYQKMNCSGCHAHGGGGMGPALSDAEWRYGGSMEEIVATIDQGRPNGMPSWRGKLTEQQMWQLAAYVRSLSAQPRQDVLSSRPDAPSSTEPATLQSRQPVVPSSPAGVQGTSR</sequence>
<evidence type="ECO:0000256" key="2">
    <source>
        <dbReference type="ARBA" id="ARBA00023004"/>
    </source>
</evidence>
<evidence type="ECO:0000256" key="1">
    <source>
        <dbReference type="ARBA" id="ARBA00022723"/>
    </source>
</evidence>
<feature type="region of interest" description="Disordered" evidence="4">
    <location>
        <begin position="23"/>
        <end position="54"/>
    </location>
</feature>
<dbReference type="InterPro" id="IPR009056">
    <property type="entry name" value="Cyt_c-like_dom"/>
</dbReference>
<dbReference type="PROSITE" id="PS51007">
    <property type="entry name" value="CYTC"/>
    <property type="match status" value="1"/>
</dbReference>
<dbReference type="Proteomes" id="UP000776276">
    <property type="component" value="Unassembled WGS sequence"/>
</dbReference>
<gene>
    <name evidence="6" type="ORF">KOF26_05520</name>
</gene>
<dbReference type="InterPro" id="IPR050597">
    <property type="entry name" value="Cytochrome_c_Oxidase_Subunit"/>
</dbReference>
<feature type="region of interest" description="Disordered" evidence="4">
    <location>
        <begin position="146"/>
        <end position="187"/>
    </location>
</feature>
<keyword evidence="3" id="KW-0349">Heme</keyword>
<evidence type="ECO:0000256" key="4">
    <source>
        <dbReference type="SAM" id="MobiDB-lite"/>
    </source>
</evidence>
<dbReference type="PROSITE" id="PS51257">
    <property type="entry name" value="PROKAR_LIPOPROTEIN"/>
    <property type="match status" value="1"/>
</dbReference>
<evidence type="ECO:0000256" key="3">
    <source>
        <dbReference type="PROSITE-ProRule" id="PRU00433"/>
    </source>
</evidence>
<name>A0ABS6BHP6_9SPHN</name>
<protein>
    <submittedName>
        <fullName evidence="6">Cytochrome c</fullName>
    </submittedName>
</protein>
<evidence type="ECO:0000259" key="5">
    <source>
        <dbReference type="PROSITE" id="PS51007"/>
    </source>
</evidence>
<dbReference type="EMBL" id="JAHKRT010000002">
    <property type="protein sequence ID" value="MBU3077321.1"/>
    <property type="molecule type" value="Genomic_DNA"/>
</dbReference>
<accession>A0ABS6BHP6</accession>
<keyword evidence="1 3" id="KW-0479">Metal-binding</keyword>
<dbReference type="PANTHER" id="PTHR33751">
    <property type="entry name" value="CBB3-TYPE CYTOCHROME C OXIDASE SUBUNIT FIXP"/>
    <property type="match status" value="1"/>
</dbReference>
<organism evidence="6 7">
    <name type="scientific">Sphingomonas quercus</name>
    <dbReference type="NCBI Taxonomy" id="2842451"/>
    <lineage>
        <taxon>Bacteria</taxon>
        <taxon>Pseudomonadati</taxon>
        <taxon>Pseudomonadota</taxon>
        <taxon>Alphaproteobacteria</taxon>
        <taxon>Sphingomonadales</taxon>
        <taxon>Sphingomonadaceae</taxon>
        <taxon>Sphingomonas</taxon>
    </lineage>
</organism>